<reference evidence="2" key="1">
    <citation type="submission" date="2023-03" db="EMBL/GenBank/DDBJ databases">
        <title>Massive genome expansion in bonnet fungi (Mycena s.s.) driven by repeated elements and novel gene families across ecological guilds.</title>
        <authorList>
            <consortium name="Lawrence Berkeley National Laboratory"/>
            <person name="Harder C.B."/>
            <person name="Miyauchi S."/>
            <person name="Viragh M."/>
            <person name="Kuo A."/>
            <person name="Thoen E."/>
            <person name="Andreopoulos B."/>
            <person name="Lu D."/>
            <person name="Skrede I."/>
            <person name="Drula E."/>
            <person name="Henrissat B."/>
            <person name="Morin E."/>
            <person name="Kohler A."/>
            <person name="Barry K."/>
            <person name="LaButti K."/>
            <person name="Morin E."/>
            <person name="Salamov A."/>
            <person name="Lipzen A."/>
            <person name="Mereny Z."/>
            <person name="Hegedus B."/>
            <person name="Baldrian P."/>
            <person name="Stursova M."/>
            <person name="Weitz H."/>
            <person name="Taylor A."/>
            <person name="Grigoriev I.V."/>
            <person name="Nagy L.G."/>
            <person name="Martin F."/>
            <person name="Kauserud H."/>
        </authorList>
    </citation>
    <scope>NUCLEOTIDE SEQUENCE</scope>
    <source>
        <strain evidence="2">CBHHK182m</strain>
    </source>
</reference>
<gene>
    <name evidence="2" type="ORF">B0H16DRAFT_1878485</name>
</gene>
<accession>A0AAD7NXH6</accession>
<feature type="transmembrane region" description="Helical" evidence="1">
    <location>
        <begin position="123"/>
        <end position="144"/>
    </location>
</feature>
<dbReference type="Proteomes" id="UP001215598">
    <property type="component" value="Unassembled WGS sequence"/>
</dbReference>
<dbReference type="EMBL" id="JARKIB010000005">
    <property type="protein sequence ID" value="KAJ7779849.1"/>
    <property type="molecule type" value="Genomic_DNA"/>
</dbReference>
<keyword evidence="1" id="KW-1133">Transmembrane helix</keyword>
<dbReference type="AlphaFoldDB" id="A0AAD7NXH6"/>
<keyword evidence="1" id="KW-0812">Transmembrane</keyword>
<proteinExistence type="predicted"/>
<evidence type="ECO:0000313" key="3">
    <source>
        <dbReference type="Proteomes" id="UP001215598"/>
    </source>
</evidence>
<feature type="transmembrane region" description="Helical" evidence="1">
    <location>
        <begin position="48"/>
        <end position="69"/>
    </location>
</feature>
<keyword evidence="1" id="KW-0472">Membrane</keyword>
<protein>
    <submittedName>
        <fullName evidence="2">Uncharacterized protein</fullName>
    </submittedName>
</protein>
<keyword evidence="3" id="KW-1185">Reference proteome</keyword>
<feature type="transmembrane region" description="Helical" evidence="1">
    <location>
        <begin position="89"/>
        <end position="111"/>
    </location>
</feature>
<dbReference type="PANTHER" id="PTHR40465:SF1">
    <property type="entry name" value="DUF6534 DOMAIN-CONTAINING PROTEIN"/>
    <property type="match status" value="1"/>
</dbReference>
<feature type="transmembrane region" description="Helical" evidence="1">
    <location>
        <begin position="164"/>
        <end position="186"/>
    </location>
</feature>
<evidence type="ECO:0000313" key="2">
    <source>
        <dbReference type="EMBL" id="KAJ7779849.1"/>
    </source>
</evidence>
<organism evidence="2 3">
    <name type="scientific">Mycena metata</name>
    <dbReference type="NCBI Taxonomy" id="1033252"/>
    <lineage>
        <taxon>Eukaryota</taxon>
        <taxon>Fungi</taxon>
        <taxon>Dikarya</taxon>
        <taxon>Basidiomycota</taxon>
        <taxon>Agaricomycotina</taxon>
        <taxon>Agaricomycetes</taxon>
        <taxon>Agaricomycetidae</taxon>
        <taxon>Agaricales</taxon>
        <taxon>Marasmiineae</taxon>
        <taxon>Mycenaceae</taxon>
        <taxon>Mycena</taxon>
    </lineage>
</organism>
<evidence type="ECO:0000256" key="1">
    <source>
        <dbReference type="SAM" id="Phobius"/>
    </source>
</evidence>
<sequence>MNSTGSLPGFVVVEQSGPQLLAFSMDWALFAVLTVQLSFPNDLVFTKILVYTAYCINLTQVIFVSIDAFDTFGYSFGDPSALKTTAFKWVWLEAPIFGGIVACMVQSFYAFRLYRLSGSWKVPSIIAFAALSICAVGIFLGVYGHQSPKRNHGAKVPTKLAGPAVVFLVGTALIDMTIAGCMTYYVSSPLPFYPQLTREVQLTKNDAGFRRTHAMVTKLIRLSIETGLITGTVIL</sequence>
<dbReference type="PANTHER" id="PTHR40465">
    <property type="entry name" value="CHROMOSOME 1, WHOLE GENOME SHOTGUN SEQUENCE"/>
    <property type="match status" value="1"/>
</dbReference>
<name>A0AAD7NXH6_9AGAR</name>
<comment type="caution">
    <text evidence="2">The sequence shown here is derived from an EMBL/GenBank/DDBJ whole genome shotgun (WGS) entry which is preliminary data.</text>
</comment>